<dbReference type="Gene3D" id="1.10.260.40">
    <property type="entry name" value="lambda repressor-like DNA-binding domains"/>
    <property type="match status" value="1"/>
</dbReference>
<organism evidence="2 3">
    <name type="scientific">Microbacterium horticulturae</name>
    <dbReference type="NCBI Taxonomy" id="3028316"/>
    <lineage>
        <taxon>Bacteria</taxon>
        <taxon>Bacillati</taxon>
        <taxon>Actinomycetota</taxon>
        <taxon>Actinomycetes</taxon>
        <taxon>Micrococcales</taxon>
        <taxon>Microbacteriaceae</taxon>
        <taxon>Microbacterium</taxon>
    </lineage>
</organism>
<dbReference type="Proteomes" id="UP001214553">
    <property type="component" value="Chromosome"/>
</dbReference>
<accession>A0ABY8C2H4</accession>
<reference evidence="2 3" key="1">
    <citation type="submission" date="2023-03" db="EMBL/GenBank/DDBJ databases">
        <title>Genome sequence of Microbacterium sp. KACC 23027.</title>
        <authorList>
            <person name="Kim S."/>
            <person name="Heo J."/>
            <person name="Kwon S.-W."/>
        </authorList>
    </citation>
    <scope>NUCLEOTIDE SEQUENCE [LARGE SCALE GENOMIC DNA]</scope>
    <source>
        <strain evidence="2 3">KACC 23027</strain>
    </source>
</reference>
<dbReference type="InterPro" id="IPR010982">
    <property type="entry name" value="Lambda_DNA-bd_dom_sf"/>
</dbReference>
<dbReference type="SMART" id="SM00530">
    <property type="entry name" value="HTH_XRE"/>
    <property type="match status" value="1"/>
</dbReference>
<dbReference type="InterPro" id="IPR001387">
    <property type="entry name" value="Cro/C1-type_HTH"/>
</dbReference>
<dbReference type="Pfam" id="PF01381">
    <property type="entry name" value="HTH_3"/>
    <property type="match status" value="1"/>
</dbReference>
<keyword evidence="3" id="KW-1185">Reference proteome</keyword>
<evidence type="ECO:0000259" key="1">
    <source>
        <dbReference type="PROSITE" id="PS50943"/>
    </source>
</evidence>
<feature type="domain" description="HTH cro/C1-type" evidence="1">
    <location>
        <begin position="10"/>
        <end position="41"/>
    </location>
</feature>
<protein>
    <submittedName>
        <fullName evidence="2">Helix-turn-helix transcriptional regulator</fullName>
    </submittedName>
</protein>
<proteinExistence type="predicted"/>
<dbReference type="EMBL" id="CP119108">
    <property type="protein sequence ID" value="WEG10664.1"/>
    <property type="molecule type" value="Genomic_DNA"/>
</dbReference>
<dbReference type="SUPFAM" id="SSF47413">
    <property type="entry name" value="lambda repressor-like DNA-binding domains"/>
    <property type="match status" value="1"/>
</dbReference>
<evidence type="ECO:0000313" key="2">
    <source>
        <dbReference type="EMBL" id="WEG10664.1"/>
    </source>
</evidence>
<name>A0ABY8C2H4_9MICO</name>
<evidence type="ECO:0000313" key="3">
    <source>
        <dbReference type="Proteomes" id="UP001214553"/>
    </source>
</evidence>
<sequence>MLGEVRAYRLRELREALGLTQEELAERIGVGQRQVSKIENGDLDSARVGTIRKYLEAVGGDLVVEYVSGDRRLQVA</sequence>
<gene>
    <name evidence="2" type="ORF">PU630_08870</name>
</gene>
<dbReference type="CDD" id="cd00093">
    <property type="entry name" value="HTH_XRE"/>
    <property type="match status" value="1"/>
</dbReference>
<dbReference type="PROSITE" id="PS50943">
    <property type="entry name" value="HTH_CROC1"/>
    <property type="match status" value="1"/>
</dbReference>